<accession>Q4CRH0</accession>
<dbReference type="EMBL" id="AAHK01002278">
    <property type="protein sequence ID" value="EAN82870.1"/>
    <property type="molecule type" value="Genomic_DNA"/>
</dbReference>
<dbReference type="GeneID" id="3534259"/>
<evidence type="ECO:0000313" key="2">
    <source>
        <dbReference type="EMBL" id="EAN82870.1"/>
    </source>
</evidence>
<sequence>MQTSTSRARRVASPAEQRGKKGLSAPIMRGRLHLLAALTGSAGKKMQMTLCCTHEGRCILHNANRILWQHTPQRVRTASVSLPPFPLPENSSVAVAHSPACQKALVFLLPSHIAKQHRQPHFISLYFSYPLPSNLPILPSTHLRSCRLPFGCSHRTHGLFDYSLLAALRSQQHHWR</sequence>
<dbReference type="AlphaFoldDB" id="Q4CRH0"/>
<protein>
    <submittedName>
        <fullName evidence="2">Uncharacterized protein</fullName>
    </submittedName>
</protein>
<name>Q4CRH0_TRYCC</name>
<dbReference type="KEGG" id="tcr:410199.20"/>
<evidence type="ECO:0000313" key="3">
    <source>
        <dbReference type="Proteomes" id="UP000002296"/>
    </source>
</evidence>
<reference evidence="2 3" key="1">
    <citation type="journal article" date="2005" name="Science">
        <title>The genome sequence of Trypanosoma cruzi, etiologic agent of Chagas disease.</title>
        <authorList>
            <person name="El-Sayed N.M."/>
            <person name="Myler P.J."/>
            <person name="Bartholomeu D.C."/>
            <person name="Nilsson D."/>
            <person name="Aggarwal G."/>
            <person name="Tran A.N."/>
            <person name="Ghedin E."/>
            <person name="Worthey E.A."/>
            <person name="Delcher A.L."/>
            <person name="Blandin G."/>
            <person name="Westenberger S.J."/>
            <person name="Caler E."/>
            <person name="Cerqueira G.C."/>
            <person name="Branche C."/>
            <person name="Haas B."/>
            <person name="Anupama A."/>
            <person name="Arner E."/>
            <person name="Aslund L."/>
            <person name="Attipoe P."/>
            <person name="Bontempi E."/>
            <person name="Bringaud F."/>
            <person name="Burton P."/>
            <person name="Cadag E."/>
            <person name="Campbell D.A."/>
            <person name="Carrington M."/>
            <person name="Crabtree J."/>
            <person name="Darban H."/>
            <person name="da Silveira J.F."/>
            <person name="de Jong P."/>
            <person name="Edwards K."/>
            <person name="Englund P.T."/>
            <person name="Fazelina G."/>
            <person name="Feldblyum T."/>
            <person name="Ferella M."/>
            <person name="Frasch A.C."/>
            <person name="Gull K."/>
            <person name="Horn D."/>
            <person name="Hou L."/>
            <person name="Huang Y."/>
            <person name="Kindlund E."/>
            <person name="Klingbeil M."/>
            <person name="Kluge S."/>
            <person name="Koo H."/>
            <person name="Lacerda D."/>
            <person name="Levin M.J."/>
            <person name="Lorenzi H."/>
            <person name="Louie T."/>
            <person name="Machado C.R."/>
            <person name="McCulloch R."/>
            <person name="McKenna A."/>
            <person name="Mizuno Y."/>
            <person name="Mottram J.C."/>
            <person name="Nelson S."/>
            <person name="Ochaya S."/>
            <person name="Osoegawa K."/>
            <person name="Pai G."/>
            <person name="Parsons M."/>
            <person name="Pentony M."/>
            <person name="Pettersson U."/>
            <person name="Pop M."/>
            <person name="Ramirez J.L."/>
            <person name="Rinta J."/>
            <person name="Robertson L."/>
            <person name="Salzberg S.L."/>
            <person name="Sanchez D.O."/>
            <person name="Seyler A."/>
            <person name="Sharma R."/>
            <person name="Shetty J."/>
            <person name="Simpson A.J."/>
            <person name="Sisk E."/>
            <person name="Tammi M.T."/>
            <person name="Tarleton R."/>
            <person name="Teixeira S."/>
            <person name="Van Aken S."/>
            <person name="Vogt C."/>
            <person name="Ward P.N."/>
            <person name="Wickstead B."/>
            <person name="Wortman J."/>
            <person name="White O."/>
            <person name="Fraser C.M."/>
            <person name="Stuart K.D."/>
            <person name="Andersson B."/>
        </authorList>
    </citation>
    <scope>NUCLEOTIDE SEQUENCE [LARGE SCALE GENOMIC DNA]</scope>
    <source>
        <strain evidence="2 3">CL Brener</strain>
    </source>
</reference>
<organism evidence="2 3">
    <name type="scientific">Trypanosoma cruzi (strain CL Brener)</name>
    <dbReference type="NCBI Taxonomy" id="353153"/>
    <lineage>
        <taxon>Eukaryota</taxon>
        <taxon>Discoba</taxon>
        <taxon>Euglenozoa</taxon>
        <taxon>Kinetoplastea</taxon>
        <taxon>Metakinetoplastina</taxon>
        <taxon>Trypanosomatida</taxon>
        <taxon>Trypanosomatidae</taxon>
        <taxon>Trypanosoma</taxon>
        <taxon>Schizotrypanum</taxon>
    </lineage>
</organism>
<dbReference type="RefSeq" id="XP_804721.1">
    <property type="nucleotide sequence ID" value="XM_799628.1"/>
</dbReference>
<dbReference type="InParanoid" id="Q4CRH0"/>
<feature type="region of interest" description="Disordered" evidence="1">
    <location>
        <begin position="1"/>
        <end position="23"/>
    </location>
</feature>
<dbReference type="Proteomes" id="UP000002296">
    <property type="component" value="Unassembled WGS sequence"/>
</dbReference>
<comment type="caution">
    <text evidence="2">The sequence shown here is derived from an EMBL/GenBank/DDBJ whole genome shotgun (WGS) entry which is preliminary data.</text>
</comment>
<proteinExistence type="predicted"/>
<keyword evidence="3" id="KW-1185">Reference proteome</keyword>
<gene>
    <name evidence="2" type="ORF">Tc00.1047053410199.20</name>
</gene>
<evidence type="ECO:0000256" key="1">
    <source>
        <dbReference type="SAM" id="MobiDB-lite"/>
    </source>
</evidence>
<dbReference type="PaxDb" id="353153-Q4CRH0"/>